<evidence type="ECO:0000256" key="2">
    <source>
        <dbReference type="ARBA" id="ARBA00022842"/>
    </source>
</evidence>
<evidence type="ECO:0000256" key="3">
    <source>
        <dbReference type="RuleBase" id="RU004466"/>
    </source>
</evidence>
<dbReference type="InterPro" id="IPR033749">
    <property type="entry name" value="Polyprenyl_synt_CS"/>
</dbReference>
<sequence>MTDTTEFAGVTGTRTGSGGSSDGGAVPRAIIRARELVAPVLLDRIAALGPEMSVLCGYQMGLCDAAGVPTGSCAGKLARPALSLATAAALGARPEAALPGAVAVELVHNFTLLHDDVMDGDRTRRHRPTAWVRFGVPLTVLAGDGLLGLAFEVLGALPAPQSAAAAADLARTLRLLCLGQSDDLTATGRGTIGTEECLRTLEAKTGTLMGWACRVGAALVPGPDGRQEAFERFGSQLGLAFQIQDDLLGIWGLPADTGKPVLADLRARKMTAPVVAALASRTAPARRLAGLYAGPGPLSEEDARLAADLVEEAGGRDWALEAARLWHDRAWENLNALRLPAPGLAELRELTGFLSPCPA</sequence>
<dbReference type="Pfam" id="PF00348">
    <property type="entry name" value="polyprenyl_synt"/>
    <property type="match status" value="1"/>
</dbReference>
<dbReference type="PANTHER" id="PTHR12001">
    <property type="entry name" value="GERANYLGERANYL PYROPHOSPHATE SYNTHASE"/>
    <property type="match status" value="1"/>
</dbReference>
<keyword evidence="6" id="KW-1185">Reference proteome</keyword>
<proteinExistence type="inferred from homology"/>
<dbReference type="CDD" id="cd00685">
    <property type="entry name" value="Trans_IPPS_HT"/>
    <property type="match status" value="1"/>
</dbReference>
<evidence type="ECO:0000313" key="5">
    <source>
        <dbReference type="EMBL" id="PJE95377.1"/>
    </source>
</evidence>
<dbReference type="InterPro" id="IPR000092">
    <property type="entry name" value="Polyprenyl_synt"/>
</dbReference>
<evidence type="ECO:0000313" key="6">
    <source>
        <dbReference type="Proteomes" id="UP000230407"/>
    </source>
</evidence>
<dbReference type="SFLD" id="SFLDS00005">
    <property type="entry name" value="Isoprenoid_Synthase_Type_I"/>
    <property type="match status" value="1"/>
</dbReference>
<keyword evidence="1" id="KW-0479">Metal-binding</keyword>
<dbReference type="GO" id="GO:0004659">
    <property type="term" value="F:prenyltransferase activity"/>
    <property type="evidence" value="ECO:0007669"/>
    <property type="project" value="InterPro"/>
</dbReference>
<gene>
    <name evidence="5" type="ORF">CUT44_24150</name>
</gene>
<dbReference type="GO" id="GO:0046872">
    <property type="term" value="F:metal ion binding"/>
    <property type="evidence" value="ECO:0007669"/>
    <property type="project" value="UniProtKB-KW"/>
</dbReference>
<keyword evidence="3 5" id="KW-0808">Transferase</keyword>
<feature type="region of interest" description="Disordered" evidence="4">
    <location>
        <begin position="1"/>
        <end position="24"/>
    </location>
</feature>
<comment type="similarity">
    <text evidence="3">Belongs to the FPP/GGPP synthase family.</text>
</comment>
<dbReference type="GO" id="GO:0008299">
    <property type="term" value="P:isoprenoid biosynthetic process"/>
    <property type="evidence" value="ECO:0007669"/>
    <property type="project" value="InterPro"/>
</dbReference>
<evidence type="ECO:0000256" key="1">
    <source>
        <dbReference type="ARBA" id="ARBA00022723"/>
    </source>
</evidence>
<reference evidence="5 6" key="1">
    <citation type="submission" date="2017-11" db="EMBL/GenBank/DDBJ databases">
        <title>Streptomyces carmine sp. nov., a novel actinomycete isolated from Sophora alopecuroides in Xinjiang, China.</title>
        <authorList>
            <person name="Wang Y."/>
            <person name="Luo X."/>
            <person name="Wan C."/>
            <person name="Zhang L."/>
        </authorList>
    </citation>
    <scope>NUCLEOTIDE SEQUENCE [LARGE SCALE GENOMIC DNA]</scope>
    <source>
        <strain evidence="5 6">TRM SA0054</strain>
    </source>
</reference>
<dbReference type="PROSITE" id="PS00444">
    <property type="entry name" value="POLYPRENYL_SYNTHASE_2"/>
    <property type="match status" value="1"/>
</dbReference>
<evidence type="ECO:0000256" key="4">
    <source>
        <dbReference type="SAM" id="MobiDB-lite"/>
    </source>
</evidence>
<keyword evidence="2" id="KW-0460">Magnesium</keyword>
<dbReference type="InterPro" id="IPR008949">
    <property type="entry name" value="Isoprenoid_synthase_dom_sf"/>
</dbReference>
<accession>A0A2M8LTU8</accession>
<dbReference type="EMBL" id="PGGW01000066">
    <property type="protein sequence ID" value="PJE95377.1"/>
    <property type="molecule type" value="Genomic_DNA"/>
</dbReference>
<dbReference type="Gene3D" id="1.10.600.10">
    <property type="entry name" value="Farnesyl Diphosphate Synthase"/>
    <property type="match status" value="1"/>
</dbReference>
<protein>
    <submittedName>
        <fullName evidence="5">Dimethylallyltranstransferase</fullName>
    </submittedName>
</protein>
<dbReference type="PANTHER" id="PTHR12001:SF86">
    <property type="entry name" value="GERANYLGERANYL DIPHOSPHATE SYNTHASE"/>
    <property type="match status" value="1"/>
</dbReference>
<dbReference type="Proteomes" id="UP000230407">
    <property type="component" value="Unassembled WGS sequence"/>
</dbReference>
<dbReference type="PROSITE" id="PS00723">
    <property type="entry name" value="POLYPRENYL_SYNTHASE_1"/>
    <property type="match status" value="1"/>
</dbReference>
<dbReference type="RefSeq" id="WP_100204021.1">
    <property type="nucleotide sequence ID" value="NZ_PGGW01000066.1"/>
</dbReference>
<comment type="caution">
    <text evidence="5">The sequence shown here is derived from an EMBL/GenBank/DDBJ whole genome shotgun (WGS) entry which is preliminary data.</text>
</comment>
<organism evidence="5 6">
    <name type="scientific">Streptomyces carminius</name>
    <dbReference type="NCBI Taxonomy" id="2665496"/>
    <lineage>
        <taxon>Bacteria</taxon>
        <taxon>Bacillati</taxon>
        <taxon>Actinomycetota</taxon>
        <taxon>Actinomycetes</taxon>
        <taxon>Kitasatosporales</taxon>
        <taxon>Streptomycetaceae</taxon>
        <taxon>Streptomyces</taxon>
    </lineage>
</organism>
<dbReference type="SUPFAM" id="SSF48576">
    <property type="entry name" value="Terpenoid synthases"/>
    <property type="match status" value="1"/>
</dbReference>
<dbReference type="AlphaFoldDB" id="A0A2M8LTU8"/>
<name>A0A2M8LTU8_9ACTN</name>